<sequence>MSDLLAEIFIIFFEVLCCKIFYEIFGKVRYKGCINSIQLILLAGTIFGGARGLSDLFMVKQIVVVSTFAIFMFWHIKVNVQKSFMLAILYQAILLSIDYLAYSIMNELCPGNDMVIKQYSLGNVLVILLGKAILFFCVLIISKKLGGKSTEILADQEYLKFLFFPVFSIVIIVSMLSVFRYVETPEQAMLLLISAFGMVGMNIVVFYLIKDIMERETQLYENRIFQIKVKNQVEMYRSISENFDRQKKKTHEYKNQIGCIESLLGNKQYSKLEEYVKGICCRLDRELDAIDTNNVIVNAILNTKYQETEANGIVFVLRVNDLSKLQIDDEDIVTILSNLLNNAIEACKKCDRNRRILKLKIVNEDGMIKIGVRNTFNNPILYENGEIKSTKMLHIEEHGVGIGNIIEVIEKYDGSYIIEDCDQEFYFSIIIPN</sequence>
<name>A0AC61RU93_9FIRM</name>
<reference evidence="1" key="1">
    <citation type="submission" date="2019-04" db="EMBL/GenBank/DDBJ databases">
        <title>Microbes associate with the intestines of laboratory mice.</title>
        <authorList>
            <person name="Navarre W."/>
            <person name="Wong E."/>
            <person name="Huang K."/>
            <person name="Tropini C."/>
            <person name="Ng K."/>
            <person name="Yu B."/>
        </authorList>
    </citation>
    <scope>NUCLEOTIDE SEQUENCE</scope>
    <source>
        <strain evidence="1">NM01_1-7b</strain>
    </source>
</reference>
<keyword evidence="2" id="KW-1185">Reference proteome</keyword>
<dbReference type="Proteomes" id="UP000304953">
    <property type="component" value="Unassembled WGS sequence"/>
</dbReference>
<evidence type="ECO:0000313" key="1">
    <source>
        <dbReference type="EMBL" id="TGY95329.1"/>
    </source>
</evidence>
<gene>
    <name evidence="1" type="ORF">E5329_15620</name>
</gene>
<comment type="caution">
    <text evidence="1">The sequence shown here is derived from an EMBL/GenBank/DDBJ whole genome shotgun (WGS) entry which is preliminary data.</text>
</comment>
<dbReference type="EMBL" id="SRYA01000031">
    <property type="protein sequence ID" value="TGY95329.1"/>
    <property type="molecule type" value="Genomic_DNA"/>
</dbReference>
<proteinExistence type="predicted"/>
<protein>
    <submittedName>
        <fullName evidence="1">GHKL domain-containing protein</fullName>
    </submittedName>
</protein>
<accession>A0AC61RU93</accession>
<evidence type="ECO:0000313" key="2">
    <source>
        <dbReference type="Proteomes" id="UP000304953"/>
    </source>
</evidence>
<organism evidence="1 2">
    <name type="scientific">Petralouisia muris</name>
    <dbReference type="NCBI Taxonomy" id="3032872"/>
    <lineage>
        <taxon>Bacteria</taxon>
        <taxon>Bacillati</taxon>
        <taxon>Bacillota</taxon>
        <taxon>Clostridia</taxon>
        <taxon>Lachnospirales</taxon>
        <taxon>Lachnospiraceae</taxon>
        <taxon>Petralouisia</taxon>
    </lineage>
</organism>